<dbReference type="InterPro" id="IPR006439">
    <property type="entry name" value="HAD-SF_hydro_IA"/>
</dbReference>
<evidence type="ECO:0000313" key="1">
    <source>
        <dbReference type="EMBL" id="RNB88771.1"/>
    </source>
</evidence>
<dbReference type="PRINTS" id="PR00413">
    <property type="entry name" value="HADHALOGNASE"/>
</dbReference>
<dbReference type="Pfam" id="PF13419">
    <property type="entry name" value="HAD_2"/>
    <property type="match status" value="1"/>
</dbReference>
<keyword evidence="2" id="KW-1185">Reference proteome</keyword>
<organism evidence="1 2">
    <name type="scientific">Brevibacillus nitrificans</name>
    <dbReference type="NCBI Taxonomy" id="651560"/>
    <lineage>
        <taxon>Bacteria</taxon>
        <taxon>Bacillati</taxon>
        <taxon>Bacillota</taxon>
        <taxon>Bacilli</taxon>
        <taxon>Bacillales</taxon>
        <taxon>Paenibacillaceae</taxon>
        <taxon>Brevibacillus</taxon>
    </lineage>
</organism>
<gene>
    <name evidence="1" type="ORF">EDM59_06595</name>
</gene>
<dbReference type="SFLD" id="SFLDS00003">
    <property type="entry name" value="Haloacid_Dehalogenase"/>
    <property type="match status" value="1"/>
</dbReference>
<name>A0A3M8DMN6_9BACL</name>
<dbReference type="Gene3D" id="1.10.150.240">
    <property type="entry name" value="Putative phosphatase, domain 2"/>
    <property type="match status" value="1"/>
</dbReference>
<dbReference type="NCBIfam" id="TIGR01509">
    <property type="entry name" value="HAD-SF-IA-v3"/>
    <property type="match status" value="1"/>
</dbReference>
<dbReference type="AlphaFoldDB" id="A0A3M8DMN6"/>
<reference evidence="1 2" key="1">
    <citation type="submission" date="2018-10" db="EMBL/GenBank/DDBJ databases">
        <title>Phylogenomics of Brevibacillus.</title>
        <authorList>
            <person name="Dunlap C."/>
        </authorList>
    </citation>
    <scope>NUCLEOTIDE SEQUENCE [LARGE SCALE GENOMIC DNA]</scope>
    <source>
        <strain evidence="1 2">JCM 15774</strain>
    </source>
</reference>
<dbReference type="InterPro" id="IPR023198">
    <property type="entry name" value="PGP-like_dom2"/>
</dbReference>
<evidence type="ECO:0000313" key="2">
    <source>
        <dbReference type="Proteomes" id="UP000269573"/>
    </source>
</evidence>
<comment type="caution">
    <text evidence="1">The sequence shown here is derived from an EMBL/GenBank/DDBJ whole genome shotgun (WGS) entry which is preliminary data.</text>
</comment>
<proteinExistence type="predicted"/>
<dbReference type="Proteomes" id="UP000269573">
    <property type="component" value="Unassembled WGS sequence"/>
</dbReference>
<dbReference type="PANTHER" id="PTHR43481:SF4">
    <property type="entry name" value="GLYCEROL-1-PHOSPHATE PHOSPHOHYDROLASE 1-RELATED"/>
    <property type="match status" value="1"/>
</dbReference>
<dbReference type="InterPro" id="IPR023214">
    <property type="entry name" value="HAD_sf"/>
</dbReference>
<dbReference type="PANTHER" id="PTHR43481">
    <property type="entry name" value="FRUCTOSE-1-PHOSPHATE PHOSPHATASE"/>
    <property type="match status" value="1"/>
</dbReference>
<sequence>MIKGIVFDFDGLILDTETIWYHSFREAFEQHQLDLPLQTFASFVGTHGGAFNTYLKKVAGTKEKLETIRRVANDLHREKIKEVEARAGVRDYLATAKELGLRIGLASSSNRAWVEGFLRQLRLLPYFEVIKTADDVESVKPDPELYVKAVSALHLSPDEVLAFEDSAAGAKAAKAAGLQCVIVPNPVTMDLLFESYDWRLESMAQHPLTHVLAKLDRKWSEDSRGPL</sequence>
<accession>A0A3M8DMN6</accession>
<dbReference type="InterPro" id="IPR051806">
    <property type="entry name" value="HAD-like_SPP"/>
</dbReference>
<protein>
    <submittedName>
        <fullName evidence="1">HAD family hydrolase</fullName>
    </submittedName>
</protein>
<dbReference type="InterPro" id="IPR036412">
    <property type="entry name" value="HAD-like_sf"/>
</dbReference>
<dbReference type="SFLD" id="SFLDG01135">
    <property type="entry name" value="C1.5.6:_HAD__Beta-PGM__Phospha"/>
    <property type="match status" value="1"/>
</dbReference>
<dbReference type="Gene3D" id="3.40.50.1000">
    <property type="entry name" value="HAD superfamily/HAD-like"/>
    <property type="match status" value="1"/>
</dbReference>
<dbReference type="SUPFAM" id="SSF56784">
    <property type="entry name" value="HAD-like"/>
    <property type="match status" value="1"/>
</dbReference>
<dbReference type="EMBL" id="RHHU01000003">
    <property type="protein sequence ID" value="RNB88771.1"/>
    <property type="molecule type" value="Genomic_DNA"/>
</dbReference>
<dbReference type="GO" id="GO:0050308">
    <property type="term" value="F:sugar-phosphatase activity"/>
    <property type="evidence" value="ECO:0007669"/>
    <property type="project" value="TreeGrafter"/>
</dbReference>
<dbReference type="SFLD" id="SFLDG01129">
    <property type="entry name" value="C1.5:_HAD__Beta-PGM__Phosphata"/>
    <property type="match status" value="1"/>
</dbReference>
<keyword evidence="1" id="KW-0378">Hydrolase</keyword>
<dbReference type="InterPro" id="IPR041492">
    <property type="entry name" value="HAD_2"/>
</dbReference>